<comment type="caution">
    <text evidence="1">The sequence shown here is derived from an EMBL/GenBank/DDBJ whole genome shotgun (WGS) entry which is preliminary data.</text>
</comment>
<dbReference type="GO" id="GO:0045493">
    <property type="term" value="P:xylan catabolic process"/>
    <property type="evidence" value="ECO:0007669"/>
    <property type="project" value="UniProtKB-KW"/>
</dbReference>
<keyword evidence="1" id="KW-0326">Glycosidase</keyword>
<keyword evidence="1" id="KW-0378">Hydrolase</keyword>
<sequence>MSAQPQYEAYVWAYFTGEGEAGEQISLAVSNGNDALDWTPLNGGRPLFVSKYGTKGLRDPFIMRLEQGEGFAILATDLNVHALEGSFGKAQRTGSRYLEIWHSPDLVHWGEQEHVLVNRADAGNTWAPEAIWDPACGEYAVYWASNLYQAQAAADPSLREQCTYNRMMIARTKDFRTFSEPQVWVDVCSGNGQDGRGTIDVTVAHDTDEQGHNQWVRFIKDERTMTVREEVSDDLFATVSGMLPGADTGNNTGWRLVCENVGVGLPNGEVDPETGKPKLFTCGEGPSIFPANPGDVNGYAWYLFIDQPRYHDGPNHYIGFATRDLMDPDGWEPVSDKLRAGIPTNADGGKPRHGTVMPITAAERDALLAALQ</sequence>
<evidence type="ECO:0000313" key="2">
    <source>
        <dbReference type="Proteomes" id="UP000532194"/>
    </source>
</evidence>
<gene>
    <name evidence="1" type="ORF">G1C95_1780</name>
</gene>
<protein>
    <submittedName>
        <fullName evidence="1">Endo-1,4-beta-xylanase</fullName>
    </submittedName>
</protein>
<keyword evidence="2" id="KW-1185">Reference proteome</keyword>
<keyword evidence="1" id="KW-0119">Carbohydrate metabolism</keyword>
<dbReference type="GO" id="GO:0016798">
    <property type="term" value="F:hydrolase activity, acting on glycosyl bonds"/>
    <property type="evidence" value="ECO:0007669"/>
    <property type="project" value="UniProtKB-KW"/>
</dbReference>
<dbReference type="CDD" id="cd08983">
    <property type="entry name" value="GH43_Bt3655-like"/>
    <property type="match status" value="1"/>
</dbReference>
<dbReference type="SUPFAM" id="SSF75005">
    <property type="entry name" value="Arabinanase/levansucrase/invertase"/>
    <property type="match status" value="1"/>
</dbReference>
<evidence type="ECO:0000313" key="1">
    <source>
        <dbReference type="EMBL" id="NMM94593.1"/>
    </source>
</evidence>
<reference evidence="1 2" key="1">
    <citation type="submission" date="2020-02" db="EMBL/GenBank/DDBJ databases">
        <title>Characterization of phylogenetic diversity of novel bifidobacterial species isolated in Czech ZOOs.</title>
        <authorList>
            <person name="Lugli G.A."/>
            <person name="Vera N.B."/>
            <person name="Ventura M."/>
        </authorList>
    </citation>
    <scope>NUCLEOTIDE SEQUENCE [LARGE SCALE GENOMIC DNA]</scope>
    <source>
        <strain evidence="1 2">DSM 109957</strain>
    </source>
</reference>
<name>A0A7Y0HTH5_9BIFI</name>
<dbReference type="InterPro" id="IPR023296">
    <property type="entry name" value="Glyco_hydro_beta-prop_sf"/>
</dbReference>
<dbReference type="PANTHER" id="PTHR43301">
    <property type="entry name" value="ARABINAN ENDO-1,5-ALPHA-L-ARABINOSIDASE"/>
    <property type="match status" value="1"/>
</dbReference>
<accession>A0A7Y0HTH5</accession>
<organism evidence="1 2">
    <name type="scientific">Bifidobacterium oedipodis</name>
    <dbReference type="NCBI Taxonomy" id="2675322"/>
    <lineage>
        <taxon>Bacteria</taxon>
        <taxon>Bacillati</taxon>
        <taxon>Actinomycetota</taxon>
        <taxon>Actinomycetes</taxon>
        <taxon>Bifidobacteriales</taxon>
        <taxon>Bifidobacteriaceae</taxon>
        <taxon>Bifidobacterium</taxon>
    </lineage>
</organism>
<proteinExistence type="predicted"/>
<dbReference type="AlphaFoldDB" id="A0A7Y0HTH5"/>
<dbReference type="Gene3D" id="2.115.10.20">
    <property type="entry name" value="Glycosyl hydrolase domain, family 43"/>
    <property type="match status" value="1"/>
</dbReference>
<keyword evidence="1" id="KW-0858">Xylan degradation</keyword>
<dbReference type="PANTHER" id="PTHR43301:SF3">
    <property type="entry name" value="ARABINAN ENDO-1,5-ALPHA-L-ARABINOSIDASE A-RELATED"/>
    <property type="match status" value="1"/>
</dbReference>
<dbReference type="EMBL" id="JAAIII010000005">
    <property type="protein sequence ID" value="NMM94593.1"/>
    <property type="molecule type" value="Genomic_DNA"/>
</dbReference>
<dbReference type="Proteomes" id="UP000532194">
    <property type="component" value="Unassembled WGS sequence"/>
</dbReference>
<dbReference type="RefSeq" id="WP_169172616.1">
    <property type="nucleotide sequence ID" value="NZ_JAAIII010000005.1"/>
</dbReference>
<dbReference type="InterPro" id="IPR050727">
    <property type="entry name" value="GH43_arabinanases"/>
</dbReference>
<keyword evidence="1" id="KW-0624">Polysaccharide degradation</keyword>